<accession>A0A5Q3QAD4</accession>
<dbReference type="InterPro" id="IPR012551">
    <property type="entry name" value="DUF1707_SHOCT-like"/>
</dbReference>
<feature type="domain" description="DUF1707" evidence="2">
    <location>
        <begin position="11"/>
        <end position="63"/>
    </location>
</feature>
<keyword evidence="4" id="KW-1185">Reference proteome</keyword>
<organism evidence="3 4">
    <name type="scientific">Allosaccharopolyspora coralli</name>
    <dbReference type="NCBI Taxonomy" id="2665642"/>
    <lineage>
        <taxon>Bacteria</taxon>
        <taxon>Bacillati</taxon>
        <taxon>Actinomycetota</taxon>
        <taxon>Actinomycetes</taxon>
        <taxon>Pseudonocardiales</taxon>
        <taxon>Pseudonocardiaceae</taxon>
        <taxon>Allosaccharopolyspora</taxon>
    </lineage>
</organism>
<gene>
    <name evidence="3" type="ORF">GIY23_19080</name>
</gene>
<dbReference type="Proteomes" id="UP000371041">
    <property type="component" value="Chromosome"/>
</dbReference>
<keyword evidence="1" id="KW-1133">Transmembrane helix</keyword>
<sequence>MPRRPGDGDDLRIGDPEREHVIALLGEHLGARRLEVHEYDERCRVAAQARLRSELTALFADLPDPRPVLATTAEPAPAARPGGTALAVGLGVALLALAVVTRQLWLLGIFAVAIALWLARSR</sequence>
<keyword evidence="1" id="KW-0472">Membrane</keyword>
<dbReference type="AlphaFoldDB" id="A0A5Q3QAD4"/>
<dbReference type="EMBL" id="CP045929">
    <property type="protein sequence ID" value="QGK71343.1"/>
    <property type="molecule type" value="Genomic_DNA"/>
</dbReference>
<evidence type="ECO:0000313" key="4">
    <source>
        <dbReference type="Proteomes" id="UP000371041"/>
    </source>
</evidence>
<feature type="transmembrane region" description="Helical" evidence="1">
    <location>
        <begin position="85"/>
        <end position="118"/>
    </location>
</feature>
<dbReference type="RefSeq" id="WP_154077919.1">
    <property type="nucleotide sequence ID" value="NZ_CP045929.1"/>
</dbReference>
<name>A0A5Q3QAD4_9PSEU</name>
<reference evidence="4" key="1">
    <citation type="submission" date="2019-11" db="EMBL/GenBank/DDBJ databases">
        <title>The complete genome sequence of Saccharopolyspora sp. E2A.</title>
        <authorList>
            <person name="Zhang G."/>
        </authorList>
    </citation>
    <scope>NUCLEOTIDE SEQUENCE [LARGE SCALE GENOMIC DNA]</scope>
    <source>
        <strain evidence="4">E2A</strain>
    </source>
</reference>
<evidence type="ECO:0000259" key="2">
    <source>
        <dbReference type="Pfam" id="PF08044"/>
    </source>
</evidence>
<proteinExistence type="predicted"/>
<evidence type="ECO:0000313" key="3">
    <source>
        <dbReference type="EMBL" id="QGK71343.1"/>
    </source>
</evidence>
<dbReference type="Pfam" id="PF08044">
    <property type="entry name" value="DUF1707"/>
    <property type="match status" value="1"/>
</dbReference>
<dbReference type="KEGG" id="sace:GIY23_19080"/>
<evidence type="ECO:0000256" key="1">
    <source>
        <dbReference type="SAM" id="Phobius"/>
    </source>
</evidence>
<keyword evidence="1" id="KW-0812">Transmembrane</keyword>
<protein>
    <submittedName>
        <fullName evidence="3">DUF1707 domain-containing protein</fullName>
    </submittedName>
</protein>